<dbReference type="Pfam" id="PF00069">
    <property type="entry name" value="Pkinase"/>
    <property type="match status" value="1"/>
</dbReference>
<keyword evidence="1" id="KW-0812">Transmembrane</keyword>
<evidence type="ECO:0000256" key="1">
    <source>
        <dbReference type="SAM" id="Phobius"/>
    </source>
</evidence>
<dbReference type="Proteomes" id="UP000004095">
    <property type="component" value="Unassembled WGS sequence"/>
</dbReference>
<feature type="domain" description="Protein kinase" evidence="2">
    <location>
        <begin position="12"/>
        <end position="297"/>
    </location>
</feature>
<dbReference type="Gene3D" id="1.10.510.10">
    <property type="entry name" value="Transferase(Phosphotransferase) domain 1"/>
    <property type="match status" value="1"/>
</dbReference>
<evidence type="ECO:0000313" key="4">
    <source>
        <dbReference type="Proteomes" id="UP000004095"/>
    </source>
</evidence>
<keyword evidence="3" id="KW-0808">Transferase</keyword>
<dbReference type="SUPFAM" id="SSF56112">
    <property type="entry name" value="Protein kinase-like (PK-like)"/>
    <property type="match status" value="1"/>
</dbReference>
<dbReference type="GO" id="GO:0004674">
    <property type="term" value="F:protein serine/threonine kinase activity"/>
    <property type="evidence" value="ECO:0007669"/>
    <property type="project" value="InterPro"/>
</dbReference>
<keyword evidence="4" id="KW-1185">Reference proteome</keyword>
<dbReference type="PROSITE" id="PS50011">
    <property type="entry name" value="PROTEIN_KINASE_DOM"/>
    <property type="match status" value="1"/>
</dbReference>
<evidence type="ECO:0000313" key="3">
    <source>
        <dbReference type="EMBL" id="EAY31639.1"/>
    </source>
</evidence>
<protein>
    <submittedName>
        <fullName evidence="3">Protein kinase domain</fullName>
    </submittedName>
</protein>
<comment type="caution">
    <text evidence="3">The sequence shown here is derived from an EMBL/GenBank/DDBJ whole genome shotgun (WGS) entry which is preliminary data.</text>
</comment>
<dbReference type="PANTHER" id="PTHR24348">
    <property type="entry name" value="SERINE/THREONINE-PROTEIN KINASE UNC-51-RELATED"/>
    <property type="match status" value="1"/>
</dbReference>
<dbReference type="CDD" id="cd14014">
    <property type="entry name" value="STKc_PknB_like"/>
    <property type="match status" value="1"/>
</dbReference>
<name>A1ZDA0_MICM2</name>
<proteinExistence type="predicted"/>
<dbReference type="AlphaFoldDB" id="A1ZDA0"/>
<evidence type="ECO:0000259" key="2">
    <source>
        <dbReference type="PROSITE" id="PS50011"/>
    </source>
</evidence>
<dbReference type="GO" id="GO:0005524">
    <property type="term" value="F:ATP binding"/>
    <property type="evidence" value="ECO:0007669"/>
    <property type="project" value="InterPro"/>
</dbReference>
<keyword evidence="1" id="KW-0472">Membrane</keyword>
<dbReference type="EMBL" id="AAWS01000002">
    <property type="protein sequence ID" value="EAY31639.1"/>
    <property type="molecule type" value="Genomic_DNA"/>
</dbReference>
<keyword evidence="3" id="KW-0418">Kinase</keyword>
<gene>
    <name evidence="3" type="ORF">M23134_05145</name>
</gene>
<keyword evidence="1" id="KW-1133">Transmembrane helix</keyword>
<dbReference type="InterPro" id="IPR045269">
    <property type="entry name" value="Atg1-like"/>
</dbReference>
<reference evidence="3 4" key="1">
    <citation type="submission" date="2007-01" db="EMBL/GenBank/DDBJ databases">
        <authorList>
            <person name="Haygood M."/>
            <person name="Podell S."/>
            <person name="Anderson C."/>
            <person name="Hopkinson B."/>
            <person name="Roe K."/>
            <person name="Barbeau K."/>
            <person name="Gaasterland T."/>
            <person name="Ferriera S."/>
            <person name="Johnson J."/>
            <person name="Kravitz S."/>
            <person name="Beeson K."/>
            <person name="Sutton G."/>
            <person name="Rogers Y.-H."/>
            <person name="Friedman R."/>
            <person name="Frazier M."/>
            <person name="Venter J.C."/>
        </authorList>
    </citation>
    <scope>NUCLEOTIDE SEQUENCE [LARGE SCALE GENOMIC DNA]</scope>
    <source>
        <strain evidence="3 4">ATCC 23134</strain>
    </source>
</reference>
<accession>A1ZDA0</accession>
<dbReference type="InterPro" id="IPR000719">
    <property type="entry name" value="Prot_kinase_dom"/>
</dbReference>
<dbReference type="Gene3D" id="3.30.200.20">
    <property type="entry name" value="Phosphorylase Kinase, domain 1"/>
    <property type="match status" value="1"/>
</dbReference>
<dbReference type="OrthoDB" id="9813021at2"/>
<organism evidence="3 4">
    <name type="scientific">Microscilla marina ATCC 23134</name>
    <dbReference type="NCBI Taxonomy" id="313606"/>
    <lineage>
        <taxon>Bacteria</taxon>
        <taxon>Pseudomonadati</taxon>
        <taxon>Bacteroidota</taxon>
        <taxon>Cytophagia</taxon>
        <taxon>Cytophagales</taxon>
        <taxon>Microscillaceae</taxon>
        <taxon>Microscilla</taxon>
    </lineage>
</organism>
<sequence length="440" mass="50155">MMMRVGDRYEYDPEHDTLDKKGLGTVYRAVDTQENRVVALKCISPDLLPAHYDLADEIERVKYHSDENLVRYYDVFEQELPVDVSAIPDNVLSNTNIEITSDAEDENTLKEETLLFHIVVMEYVEGKTLNNFPIYNLTEESLQHLLRDILSGLQYLHDHRIIHRDLRQAKVIIKEENGGLTPKILYFGLSAQLSQYMSNYGYLPPERLGKYDERITEMSDIWMFGVLVYELLTNQLPFGSTQNGTTNDVIMANILSDQMQGDLNNLIPPYDAIVQKCLANDPEERYEQVADLIKMFPKKTDETKYSAFETTKGFGDTAASLGTTQEEYDKEIYGTTNVDQVTIGDATFKPADGSDEQPASVIKPKSMFDTLDEVTDFEEAKEKRTNKFLIVALILSVILSLFVIYFLTQYGKKKLDYHPMPNPAKQVVAEALHQGMTTLS</sequence>
<dbReference type="eggNOG" id="COG0515">
    <property type="taxonomic scope" value="Bacteria"/>
</dbReference>
<dbReference type="InterPro" id="IPR011009">
    <property type="entry name" value="Kinase-like_dom_sf"/>
</dbReference>
<dbReference type="GO" id="GO:0005737">
    <property type="term" value="C:cytoplasm"/>
    <property type="evidence" value="ECO:0007669"/>
    <property type="project" value="TreeGrafter"/>
</dbReference>
<feature type="transmembrane region" description="Helical" evidence="1">
    <location>
        <begin position="388"/>
        <end position="407"/>
    </location>
</feature>
<dbReference type="RefSeq" id="WP_002693395.1">
    <property type="nucleotide sequence ID" value="NZ_AAWS01000002.1"/>
</dbReference>